<evidence type="ECO:0000313" key="2">
    <source>
        <dbReference type="Proteomes" id="UP001243330"/>
    </source>
</evidence>
<gene>
    <name evidence="1" type="ORF">CCHR01_10914</name>
</gene>
<evidence type="ECO:0000313" key="1">
    <source>
        <dbReference type="EMBL" id="KAK1846478.1"/>
    </source>
</evidence>
<comment type="caution">
    <text evidence="1">The sequence shown here is derived from an EMBL/GenBank/DDBJ whole genome shotgun (WGS) entry which is preliminary data.</text>
</comment>
<sequence>MIGGKTRWSVMKNGGFGRYYSGDSETEVPPFRPIGRTVFVDQPDHRSGEAGRPALLC</sequence>
<accession>A0AAD9AE81</accession>
<reference evidence="1" key="1">
    <citation type="submission" date="2023-01" db="EMBL/GenBank/DDBJ databases">
        <title>Colletotrichum chrysophilum M932 genome sequence.</title>
        <authorList>
            <person name="Baroncelli R."/>
        </authorList>
    </citation>
    <scope>NUCLEOTIDE SEQUENCE</scope>
    <source>
        <strain evidence="1">M932</strain>
    </source>
</reference>
<dbReference type="Proteomes" id="UP001243330">
    <property type="component" value="Unassembled WGS sequence"/>
</dbReference>
<organism evidence="1 2">
    <name type="scientific">Colletotrichum chrysophilum</name>
    <dbReference type="NCBI Taxonomy" id="1836956"/>
    <lineage>
        <taxon>Eukaryota</taxon>
        <taxon>Fungi</taxon>
        <taxon>Dikarya</taxon>
        <taxon>Ascomycota</taxon>
        <taxon>Pezizomycotina</taxon>
        <taxon>Sordariomycetes</taxon>
        <taxon>Hypocreomycetidae</taxon>
        <taxon>Glomerellales</taxon>
        <taxon>Glomerellaceae</taxon>
        <taxon>Colletotrichum</taxon>
        <taxon>Colletotrichum gloeosporioides species complex</taxon>
    </lineage>
</organism>
<keyword evidence="2" id="KW-1185">Reference proteome</keyword>
<dbReference type="AlphaFoldDB" id="A0AAD9AE81"/>
<name>A0AAD9AE81_9PEZI</name>
<proteinExistence type="predicted"/>
<protein>
    <submittedName>
        <fullName evidence="1">Uncharacterized protein</fullName>
    </submittedName>
</protein>
<dbReference type="EMBL" id="JAQOWY010000235">
    <property type="protein sequence ID" value="KAK1846478.1"/>
    <property type="molecule type" value="Genomic_DNA"/>
</dbReference>